<dbReference type="SUPFAM" id="SSF63817">
    <property type="entry name" value="Sortase"/>
    <property type="match status" value="1"/>
</dbReference>
<keyword evidence="1" id="KW-0378">Hydrolase</keyword>
<keyword evidence="3" id="KW-0812">Transmembrane</keyword>
<dbReference type="NCBIfam" id="TIGR01076">
    <property type="entry name" value="sortase_fam"/>
    <property type="match status" value="1"/>
</dbReference>
<dbReference type="OrthoDB" id="1648028at2"/>
<feature type="active site" description="Proton donor/acceptor" evidence="2">
    <location>
        <position position="152"/>
    </location>
</feature>
<dbReference type="InterPro" id="IPR042002">
    <property type="entry name" value="Sortase_C"/>
</dbReference>
<dbReference type="InterPro" id="IPR023365">
    <property type="entry name" value="Sortase_dom-sf"/>
</dbReference>
<feature type="transmembrane region" description="Helical" evidence="3">
    <location>
        <begin position="7"/>
        <end position="28"/>
    </location>
</feature>
<accession>A0A1L8STE9</accession>
<evidence type="ECO:0000313" key="4">
    <source>
        <dbReference type="EMBL" id="OJG35256.1"/>
    </source>
</evidence>
<feature type="active site" description="Acyl-thioester intermediate" evidence="2">
    <location>
        <position position="214"/>
    </location>
</feature>
<dbReference type="NCBIfam" id="NF033745">
    <property type="entry name" value="class_C_sortase"/>
    <property type="match status" value="1"/>
</dbReference>
<evidence type="ECO:0000313" key="5">
    <source>
        <dbReference type="Proteomes" id="UP000183700"/>
    </source>
</evidence>
<dbReference type="CDD" id="cd05827">
    <property type="entry name" value="Sortase_C"/>
    <property type="match status" value="1"/>
</dbReference>
<evidence type="ECO:0000256" key="2">
    <source>
        <dbReference type="PIRSR" id="PIRSR605754-1"/>
    </source>
</evidence>
<keyword evidence="3" id="KW-0472">Membrane</keyword>
<dbReference type="Proteomes" id="UP000183700">
    <property type="component" value="Unassembled WGS sequence"/>
</dbReference>
<reference evidence="4 5" key="1">
    <citation type="submission" date="2014-12" db="EMBL/GenBank/DDBJ databases">
        <title>Draft genome sequences of 29 type strains of Enterococci.</title>
        <authorList>
            <person name="Zhong Z."/>
            <person name="Sun Z."/>
            <person name="Liu W."/>
            <person name="Zhang W."/>
            <person name="Zhang H."/>
        </authorList>
    </citation>
    <scope>NUCLEOTIDE SEQUENCE [LARGE SCALE GENOMIC DNA]</scope>
    <source>
        <strain evidence="4 5">DSM 22802</strain>
    </source>
</reference>
<keyword evidence="5" id="KW-1185">Reference proteome</keyword>
<dbReference type="Pfam" id="PF04203">
    <property type="entry name" value="Sortase"/>
    <property type="match status" value="1"/>
</dbReference>
<gene>
    <name evidence="4" type="ORF">RV00_GL002810</name>
</gene>
<evidence type="ECO:0000256" key="1">
    <source>
        <dbReference type="ARBA" id="ARBA00022801"/>
    </source>
</evidence>
<comment type="caution">
    <text evidence="4">The sequence shown here is derived from an EMBL/GenBank/DDBJ whole genome shotgun (WGS) entry which is preliminary data.</text>
</comment>
<dbReference type="GO" id="GO:0016787">
    <property type="term" value="F:hydrolase activity"/>
    <property type="evidence" value="ECO:0007669"/>
    <property type="project" value="UniProtKB-KW"/>
</dbReference>
<dbReference type="AlphaFoldDB" id="A0A1L8STE9"/>
<keyword evidence="3" id="KW-1133">Transmembrane helix</keyword>
<organism evidence="4 5">
    <name type="scientific">Enterococcus devriesei</name>
    <dbReference type="NCBI Taxonomy" id="319970"/>
    <lineage>
        <taxon>Bacteria</taxon>
        <taxon>Bacillati</taxon>
        <taxon>Bacillota</taxon>
        <taxon>Bacilli</taxon>
        <taxon>Lactobacillales</taxon>
        <taxon>Enterococcaceae</taxon>
        <taxon>Enterococcus</taxon>
    </lineage>
</organism>
<dbReference type="Gene3D" id="2.40.260.10">
    <property type="entry name" value="Sortase"/>
    <property type="match status" value="1"/>
</dbReference>
<sequence length="282" mass="32207">MRKKKAIVQWSMIFMMLIGAGAILYPLGANIYERYTQQRVVSSFRKQVSENGRQQIEREKKIKKYNQDVAKRTRPEISDPFVTHSDVHDGAYDLYESLLGKIVGTIRIPKIDVELPIYFGTNKHQLDKGAGVIPGTSLPVGGLGTHSVITAHRGLQKARMFTDLPELKIGDNFFIDQSSGILAYKINQIVTILPNDSRQIQIVPGKDYVTLLTCTPLGENTHRLLVRGERIPYQKKQEKVNTQDKRAQMGRQYRPLFIVLGIVVLFFLINLIQKWWCKRNLA</sequence>
<feature type="transmembrane region" description="Helical" evidence="3">
    <location>
        <begin position="253"/>
        <end position="272"/>
    </location>
</feature>
<dbReference type="EMBL" id="JXKM01000007">
    <property type="protein sequence ID" value="OJG35256.1"/>
    <property type="molecule type" value="Genomic_DNA"/>
</dbReference>
<evidence type="ECO:0000256" key="3">
    <source>
        <dbReference type="SAM" id="Phobius"/>
    </source>
</evidence>
<protein>
    <submittedName>
        <fullName evidence="4">Sortase</fullName>
    </submittedName>
</protein>
<dbReference type="RefSeq" id="WP_071862598.1">
    <property type="nucleotide sequence ID" value="NZ_JAHLOV010000008.1"/>
</dbReference>
<dbReference type="InterPro" id="IPR005754">
    <property type="entry name" value="Sortase"/>
</dbReference>
<dbReference type="STRING" id="319970.RV00_GL002810"/>
<name>A0A1L8STE9_9ENTE</name>
<proteinExistence type="predicted"/>